<proteinExistence type="predicted"/>
<dbReference type="EMBL" id="BARW01000029">
    <property type="protein sequence ID" value="GAI68405.1"/>
    <property type="molecule type" value="Genomic_DNA"/>
</dbReference>
<feature type="transmembrane region" description="Helical" evidence="1">
    <location>
        <begin position="12"/>
        <end position="29"/>
    </location>
</feature>
<dbReference type="AlphaFoldDB" id="X1RYX0"/>
<name>X1RYX0_9ZZZZ</name>
<keyword evidence="1" id="KW-0812">Transmembrane</keyword>
<organism evidence="2">
    <name type="scientific">marine sediment metagenome</name>
    <dbReference type="NCBI Taxonomy" id="412755"/>
    <lineage>
        <taxon>unclassified sequences</taxon>
        <taxon>metagenomes</taxon>
        <taxon>ecological metagenomes</taxon>
    </lineage>
</organism>
<protein>
    <submittedName>
        <fullName evidence="2">Uncharacterized protein</fullName>
    </submittedName>
</protein>
<keyword evidence="1" id="KW-0472">Membrane</keyword>
<reference evidence="2" key="1">
    <citation type="journal article" date="2014" name="Front. Microbiol.">
        <title>High frequency of phylogenetically diverse reductive dehalogenase-homologous genes in deep subseafloor sedimentary metagenomes.</title>
        <authorList>
            <person name="Kawai M."/>
            <person name="Futagami T."/>
            <person name="Toyoda A."/>
            <person name="Takaki Y."/>
            <person name="Nishi S."/>
            <person name="Hori S."/>
            <person name="Arai W."/>
            <person name="Tsubouchi T."/>
            <person name="Morono Y."/>
            <person name="Uchiyama I."/>
            <person name="Ito T."/>
            <person name="Fujiyama A."/>
            <person name="Inagaki F."/>
            <person name="Takami H."/>
        </authorList>
    </citation>
    <scope>NUCLEOTIDE SEQUENCE</scope>
    <source>
        <strain evidence="2">Expedition CK06-06</strain>
    </source>
</reference>
<evidence type="ECO:0000313" key="2">
    <source>
        <dbReference type="EMBL" id="GAI68405.1"/>
    </source>
</evidence>
<comment type="caution">
    <text evidence="2">The sequence shown here is derived from an EMBL/GenBank/DDBJ whole genome shotgun (WGS) entry which is preliminary data.</text>
</comment>
<accession>X1RYX0</accession>
<evidence type="ECO:0000256" key="1">
    <source>
        <dbReference type="SAM" id="Phobius"/>
    </source>
</evidence>
<keyword evidence="1" id="KW-1133">Transmembrane helix</keyword>
<sequence>MPKWFWEHERVWYLIGLTVFAALIAWGIISKSGVVTPPLKTHSLLPTFSWSMPFLTA</sequence>
<gene>
    <name evidence="2" type="ORF">S12H4_00317</name>
</gene>